<dbReference type="SUPFAM" id="SSF103088">
    <property type="entry name" value="OmpA-like"/>
    <property type="match status" value="1"/>
</dbReference>
<dbReference type="Gene3D" id="3.30.1330.60">
    <property type="entry name" value="OmpA-like domain"/>
    <property type="match status" value="1"/>
</dbReference>
<evidence type="ECO:0000313" key="8">
    <source>
        <dbReference type="Proteomes" id="UP000295293"/>
    </source>
</evidence>
<dbReference type="OrthoDB" id="1149075at2"/>
<gene>
    <name evidence="7" type="ORF">DFR29_102228</name>
</gene>
<protein>
    <submittedName>
        <fullName evidence="7">Outer membrane protein OmpA-like peptidoglycan-associated protein</fullName>
    </submittedName>
</protein>
<keyword evidence="3" id="KW-0732">Signal</keyword>
<evidence type="ECO:0000256" key="4">
    <source>
        <dbReference type="PROSITE-ProRule" id="PRU00473"/>
    </source>
</evidence>
<feature type="region of interest" description="Disordered" evidence="5">
    <location>
        <begin position="39"/>
        <end position="77"/>
    </location>
</feature>
<evidence type="ECO:0000256" key="3">
    <source>
        <dbReference type="ARBA" id="ARBA00022729"/>
    </source>
</evidence>
<dbReference type="CDD" id="cd07185">
    <property type="entry name" value="OmpA_C-like"/>
    <property type="match status" value="1"/>
</dbReference>
<evidence type="ECO:0000259" key="6">
    <source>
        <dbReference type="PROSITE" id="PS51123"/>
    </source>
</evidence>
<dbReference type="GO" id="GO:0016020">
    <property type="term" value="C:membrane"/>
    <property type="evidence" value="ECO:0007669"/>
    <property type="project" value="UniProtKB-UniRule"/>
</dbReference>
<keyword evidence="8" id="KW-1185">Reference proteome</keyword>
<feature type="domain" description="OmpA-like" evidence="6">
    <location>
        <begin position="444"/>
        <end position="570"/>
    </location>
</feature>
<sequence length="570" mass="60653">MAKMTPLAKGLVTLIILGGTAAAAWHLGLKEIVQGKAASPASPAATPNTPATGSTTAATPAATPASTAKPASAAPAGGALGSAGNPLKVSLVSFHGYAPALLANGKSLKTQAGSLFAQAGVNVEFVIQDDIPTLSTIFESKAAHCAWRTSDFWAQEQPNLRNAGLDGRAIMAVDNTQGADAIISRNPAITRVEDLADHSIALLQFTPSDGMTIDALENSSLTARKKSSVRYVYINAEEGTAGVRAALEAGSVDAVALWDPDLSLALKNVPGAHVVYSTRTATNLIYDVIVCDNRVLSEPANEATLQAFVSGWMSGVDAAKKTPDEAVDALVRTEEFFSLLAKDQGRPFVKSLFENLVWTGLEDNARIFGLAGGTNHYDRVYRRFDGIYRKAGALANPNSPVIAPQDSIDLRYIRNLLAKSQAAQTAAAKPEFTFTEQERQQVAKQEPAVTKPVMVSFASGSAELTKRSQKIIDEEMVPFIENNGSAYFDISGNSDSTGAREANMRISRARAQAVVDYLVSQWEFDRARFAVTGNGPDKPLCNESAPQNENLSLEDCRAINRTTRAAVLRR</sequence>
<reference evidence="7 8" key="1">
    <citation type="submission" date="2019-03" db="EMBL/GenBank/DDBJ databases">
        <title>Genomic Encyclopedia of Type Strains, Phase IV (KMG-IV): sequencing the most valuable type-strain genomes for metagenomic binning, comparative biology and taxonomic classification.</title>
        <authorList>
            <person name="Goeker M."/>
        </authorList>
    </citation>
    <scope>NUCLEOTIDE SEQUENCE [LARGE SCALE GENOMIC DNA]</scope>
    <source>
        <strain evidence="7 8">DSM 21667</strain>
    </source>
</reference>
<dbReference type="Gene3D" id="3.40.190.10">
    <property type="entry name" value="Periplasmic binding protein-like II"/>
    <property type="match status" value="2"/>
</dbReference>
<keyword evidence="4" id="KW-0472">Membrane</keyword>
<accession>A0A4R6Z704</accession>
<proteinExistence type="inferred from homology"/>
<dbReference type="InterPro" id="IPR015168">
    <property type="entry name" value="SsuA/THI5"/>
</dbReference>
<dbReference type="GO" id="GO:0042597">
    <property type="term" value="C:periplasmic space"/>
    <property type="evidence" value="ECO:0007669"/>
    <property type="project" value="UniProtKB-SubCell"/>
</dbReference>
<comment type="subcellular location">
    <subcellularLocation>
        <location evidence="1">Periplasm</location>
    </subcellularLocation>
</comment>
<dbReference type="SUPFAM" id="SSF53850">
    <property type="entry name" value="Periplasmic binding protein-like II"/>
    <property type="match status" value="1"/>
</dbReference>
<dbReference type="PANTHER" id="PTHR30024">
    <property type="entry name" value="ALIPHATIC SULFONATES-BINDING PROTEIN-RELATED"/>
    <property type="match status" value="1"/>
</dbReference>
<name>A0A4R6Z704_9GAMM</name>
<dbReference type="Pfam" id="PF09084">
    <property type="entry name" value="NMT1"/>
    <property type="match status" value="1"/>
</dbReference>
<dbReference type="PANTHER" id="PTHR30024:SF47">
    <property type="entry name" value="TAURINE-BINDING PERIPLASMIC PROTEIN"/>
    <property type="match status" value="1"/>
</dbReference>
<dbReference type="InterPro" id="IPR006665">
    <property type="entry name" value="OmpA-like"/>
</dbReference>
<dbReference type="Proteomes" id="UP000295293">
    <property type="component" value="Unassembled WGS sequence"/>
</dbReference>
<evidence type="ECO:0000256" key="5">
    <source>
        <dbReference type="SAM" id="MobiDB-lite"/>
    </source>
</evidence>
<comment type="caution">
    <text evidence="7">The sequence shown here is derived from an EMBL/GenBank/DDBJ whole genome shotgun (WGS) entry which is preliminary data.</text>
</comment>
<dbReference type="RefSeq" id="WP_133817285.1">
    <property type="nucleotide sequence ID" value="NZ_SNZH01000002.1"/>
</dbReference>
<organism evidence="7 8">
    <name type="scientific">Tahibacter aquaticus</name>
    <dbReference type="NCBI Taxonomy" id="520092"/>
    <lineage>
        <taxon>Bacteria</taxon>
        <taxon>Pseudomonadati</taxon>
        <taxon>Pseudomonadota</taxon>
        <taxon>Gammaproteobacteria</taxon>
        <taxon>Lysobacterales</taxon>
        <taxon>Rhodanobacteraceae</taxon>
        <taxon>Tahibacter</taxon>
    </lineage>
</organism>
<comment type="similarity">
    <text evidence="2">Belongs to the bacterial solute-binding protein SsuA/TauA family.</text>
</comment>
<dbReference type="Pfam" id="PF00691">
    <property type="entry name" value="OmpA"/>
    <property type="match status" value="1"/>
</dbReference>
<dbReference type="InterPro" id="IPR036737">
    <property type="entry name" value="OmpA-like_sf"/>
</dbReference>
<evidence type="ECO:0000256" key="1">
    <source>
        <dbReference type="ARBA" id="ARBA00004418"/>
    </source>
</evidence>
<dbReference type="AlphaFoldDB" id="A0A4R6Z704"/>
<dbReference type="EMBL" id="SNZH01000002">
    <property type="protein sequence ID" value="TDR47568.1"/>
    <property type="molecule type" value="Genomic_DNA"/>
</dbReference>
<dbReference type="PROSITE" id="PS51123">
    <property type="entry name" value="OMPA_2"/>
    <property type="match status" value="1"/>
</dbReference>
<evidence type="ECO:0000256" key="2">
    <source>
        <dbReference type="ARBA" id="ARBA00010742"/>
    </source>
</evidence>
<evidence type="ECO:0000313" key="7">
    <source>
        <dbReference type="EMBL" id="TDR47568.1"/>
    </source>
</evidence>